<dbReference type="EMBL" id="QLYX01000009">
    <property type="protein sequence ID" value="RAY13487.1"/>
    <property type="molecule type" value="Genomic_DNA"/>
</dbReference>
<dbReference type="AlphaFoldDB" id="A0A365H310"/>
<comment type="caution">
    <text evidence="2">The sequence shown here is derived from an EMBL/GenBank/DDBJ whole genome shotgun (WGS) entry which is preliminary data.</text>
</comment>
<dbReference type="GO" id="GO:0003700">
    <property type="term" value="F:DNA-binding transcription factor activity"/>
    <property type="evidence" value="ECO:0007669"/>
    <property type="project" value="InterPro"/>
</dbReference>
<dbReference type="PRINTS" id="PR01217">
    <property type="entry name" value="PRICHEXTENSN"/>
</dbReference>
<dbReference type="Proteomes" id="UP000251891">
    <property type="component" value="Unassembled WGS sequence"/>
</dbReference>
<dbReference type="InterPro" id="IPR013325">
    <property type="entry name" value="RNA_pol_sigma_r2"/>
</dbReference>
<dbReference type="GO" id="GO:0006352">
    <property type="term" value="P:DNA-templated transcription initiation"/>
    <property type="evidence" value="ECO:0007669"/>
    <property type="project" value="InterPro"/>
</dbReference>
<feature type="region of interest" description="Disordered" evidence="1">
    <location>
        <begin position="250"/>
        <end position="384"/>
    </location>
</feature>
<gene>
    <name evidence="2" type="ORF">DPM19_20750</name>
</gene>
<keyword evidence="3" id="KW-1185">Reference proteome</keyword>
<feature type="compositionally biased region" description="Pro residues" evidence="1">
    <location>
        <begin position="304"/>
        <end position="371"/>
    </location>
</feature>
<dbReference type="SUPFAM" id="SSF88946">
    <property type="entry name" value="Sigma2 domain of RNA polymerase sigma factors"/>
    <property type="match status" value="1"/>
</dbReference>
<dbReference type="InterPro" id="IPR013324">
    <property type="entry name" value="RNA_pol_sigma_r3/r4-like"/>
</dbReference>
<feature type="compositionally biased region" description="Low complexity" evidence="1">
    <location>
        <begin position="262"/>
        <end position="273"/>
    </location>
</feature>
<evidence type="ECO:0000256" key="1">
    <source>
        <dbReference type="SAM" id="MobiDB-lite"/>
    </source>
</evidence>
<dbReference type="OrthoDB" id="3492533at2"/>
<evidence type="ECO:0000313" key="2">
    <source>
        <dbReference type="EMBL" id="RAY13487.1"/>
    </source>
</evidence>
<dbReference type="Gene3D" id="1.10.1740.10">
    <property type="match status" value="1"/>
</dbReference>
<protein>
    <recommendedName>
        <fullName evidence="4">RNA polymerase sigma factor 70 region 4 type 2 domain-containing protein</fullName>
    </recommendedName>
</protein>
<dbReference type="RefSeq" id="WP_111869611.1">
    <property type="nucleotide sequence ID" value="NZ_QLYX01000009.1"/>
</dbReference>
<evidence type="ECO:0008006" key="4">
    <source>
        <dbReference type="Google" id="ProtNLM"/>
    </source>
</evidence>
<name>A0A365H310_9ACTN</name>
<organism evidence="2 3">
    <name type="scientific">Actinomadura craniellae</name>
    <dbReference type="NCBI Taxonomy" id="2231787"/>
    <lineage>
        <taxon>Bacteria</taxon>
        <taxon>Bacillati</taxon>
        <taxon>Actinomycetota</taxon>
        <taxon>Actinomycetes</taxon>
        <taxon>Streptosporangiales</taxon>
        <taxon>Thermomonosporaceae</taxon>
        <taxon>Actinomadura</taxon>
    </lineage>
</organism>
<dbReference type="SUPFAM" id="SSF88659">
    <property type="entry name" value="Sigma3 and sigma4 domains of RNA polymerase sigma factors"/>
    <property type="match status" value="1"/>
</dbReference>
<proteinExistence type="predicted"/>
<dbReference type="InterPro" id="IPR036388">
    <property type="entry name" value="WH-like_DNA-bd_sf"/>
</dbReference>
<accession>A0A365H310</accession>
<reference evidence="2 3" key="1">
    <citation type="submission" date="2018-06" db="EMBL/GenBank/DDBJ databases">
        <title>Actinomadura craniellae sp. nov. isolated from marine sponge Craniella sp.</title>
        <authorList>
            <person name="Li L."/>
            <person name="Xu Q.H."/>
            <person name="Lin H.W."/>
            <person name="Lu Y.H."/>
        </authorList>
    </citation>
    <scope>NUCLEOTIDE SEQUENCE [LARGE SCALE GENOMIC DNA]</scope>
    <source>
        <strain evidence="2 3">LHW63021</strain>
    </source>
</reference>
<evidence type="ECO:0000313" key="3">
    <source>
        <dbReference type="Proteomes" id="UP000251891"/>
    </source>
</evidence>
<dbReference type="Gene3D" id="1.10.10.10">
    <property type="entry name" value="Winged helix-like DNA-binding domain superfamily/Winged helix DNA-binding domain"/>
    <property type="match status" value="1"/>
</dbReference>
<sequence>MRDPERLYDAHADRLYSYCWSLVGDDAAAAVAETFAVATRHPPRGDAVLWMYALARDVCVRRGALDRAFGRLRDPDPLLRAAAALRADHREVLLLAAGEWLDVPDIARVLHLAPDTVLQMLYLARTRLERTVLDMLMRGPVSPHHHDVISAFEKGRLPALLARRAPGRAPAWLRADTVAACTAAATLPHTAVDSPVGTATAPLITIGAPAARQGRKARRAGEVFGLAACVAAVAGLASIWPSGGTGSPGDAFGSLVPGGNDGVTETPGVTPTTAHSARPRLSPQNRTATTPRTGDAPPATGTAPAPPQPGSSPAPAEPRPAPPVTVVSPVPPPVAGPPTETPPPDPSQPPTESPEPTPSPPGEPTPTPEPTDPGDDGGIFPLLP</sequence>
<feature type="compositionally biased region" description="Low complexity" evidence="1">
    <location>
        <begin position="287"/>
        <end position="303"/>
    </location>
</feature>